<evidence type="ECO:0008006" key="4">
    <source>
        <dbReference type="Google" id="ProtNLM"/>
    </source>
</evidence>
<feature type="transmembrane region" description="Helical" evidence="1">
    <location>
        <begin position="228"/>
        <end position="248"/>
    </location>
</feature>
<evidence type="ECO:0000313" key="2">
    <source>
        <dbReference type="EMBL" id="AXJ00516.1"/>
    </source>
</evidence>
<evidence type="ECO:0000256" key="1">
    <source>
        <dbReference type="SAM" id="Phobius"/>
    </source>
</evidence>
<dbReference type="KEGG" id="cprv:CYPRO_1259"/>
<dbReference type="RefSeq" id="WP_114983790.1">
    <property type="nucleotide sequence ID" value="NZ_CP027806.1"/>
</dbReference>
<feature type="transmembrane region" description="Helical" evidence="1">
    <location>
        <begin position="30"/>
        <end position="48"/>
    </location>
</feature>
<dbReference type="EMBL" id="CP027806">
    <property type="protein sequence ID" value="AXJ00516.1"/>
    <property type="molecule type" value="Genomic_DNA"/>
</dbReference>
<feature type="transmembrane region" description="Helical" evidence="1">
    <location>
        <begin position="144"/>
        <end position="166"/>
    </location>
</feature>
<sequence>MKIVDSVKRLFRRMSDDPRAKDKLPKLKKLVIAAVVLLIGWQLWQIGWTEVFQSLPAHPLFYILFLVMYLTLPLAELLIYRGLWKLPRFSLFRAFITKRVYNEEVVGYSGEVYLSVWATQQTGKPAAEIARNVRDANILSAANSYFMMLILLGLLLTFEVIPATVILPETTAGIWLAVGVLTLILLFLGIRFRHYYFQLPLPEALRIISIYAVRFALQHSLLVWQWSVVIPGTDLSVWLTYLALIIVINRLPFVPSKDLVFVWAGIGLSQFLDVSAAGVAALLLVSSALNKLMNTGLYLLIEAKKKKQDSGTANS</sequence>
<gene>
    <name evidence="2" type="ORF">CYPRO_1259</name>
</gene>
<name>A0A345UJ64_9BACT</name>
<feature type="transmembrane region" description="Helical" evidence="1">
    <location>
        <begin position="60"/>
        <end position="80"/>
    </location>
</feature>
<feature type="transmembrane region" description="Helical" evidence="1">
    <location>
        <begin position="260"/>
        <end position="285"/>
    </location>
</feature>
<accession>A0A345UJ64</accession>
<feature type="transmembrane region" description="Helical" evidence="1">
    <location>
        <begin position="172"/>
        <end position="192"/>
    </location>
</feature>
<keyword evidence="1" id="KW-0472">Membrane</keyword>
<protein>
    <recommendedName>
        <fullName evidence="4">Lysylphosphatidylglycerol synthase TM region</fullName>
    </recommendedName>
</protein>
<dbReference type="OrthoDB" id="7184927at2"/>
<keyword evidence="3" id="KW-1185">Reference proteome</keyword>
<keyword evidence="1" id="KW-1133">Transmembrane helix</keyword>
<proteinExistence type="predicted"/>
<organism evidence="2 3">
    <name type="scientific">Cyclonatronum proteinivorum</name>
    <dbReference type="NCBI Taxonomy" id="1457365"/>
    <lineage>
        <taxon>Bacteria</taxon>
        <taxon>Pseudomonadati</taxon>
        <taxon>Balneolota</taxon>
        <taxon>Balneolia</taxon>
        <taxon>Balneolales</taxon>
        <taxon>Cyclonatronaceae</taxon>
        <taxon>Cyclonatronum</taxon>
    </lineage>
</organism>
<dbReference type="AlphaFoldDB" id="A0A345UJ64"/>
<keyword evidence="1" id="KW-0812">Transmembrane</keyword>
<dbReference type="Proteomes" id="UP000254808">
    <property type="component" value="Chromosome"/>
</dbReference>
<evidence type="ECO:0000313" key="3">
    <source>
        <dbReference type="Proteomes" id="UP000254808"/>
    </source>
</evidence>
<reference evidence="2 3" key="1">
    <citation type="submission" date="2018-03" db="EMBL/GenBank/DDBJ databases">
        <title>Phenotypic and genomic properties of Cyclonatronum proteinivorum gen. nov., sp. nov., a haloalkaliphilic bacteroidete from soda lakes possessing Na+-translocating rhodopsin.</title>
        <authorList>
            <person name="Toshchakov S.V."/>
            <person name="Korzhenkov A."/>
            <person name="Samarov N.I."/>
            <person name="Kublanov I.V."/>
            <person name="Muntyan M.S."/>
            <person name="Sorokin D.Y."/>
        </authorList>
    </citation>
    <scope>NUCLEOTIDE SEQUENCE [LARGE SCALE GENOMIC DNA]</scope>
    <source>
        <strain evidence="2 3">Omega</strain>
    </source>
</reference>